<proteinExistence type="predicted"/>
<evidence type="ECO:0000256" key="1">
    <source>
        <dbReference type="SAM" id="Phobius"/>
    </source>
</evidence>
<dbReference type="OrthoDB" id="9948132at2"/>
<keyword evidence="1" id="KW-0472">Membrane</keyword>
<dbReference type="KEGG" id="gax:Pan161_12640"/>
<reference evidence="2 3" key="1">
    <citation type="submission" date="2019-02" db="EMBL/GenBank/DDBJ databases">
        <title>Deep-cultivation of Planctomycetes and their phenomic and genomic characterization uncovers novel biology.</title>
        <authorList>
            <person name="Wiegand S."/>
            <person name="Jogler M."/>
            <person name="Boedeker C."/>
            <person name="Pinto D."/>
            <person name="Vollmers J."/>
            <person name="Rivas-Marin E."/>
            <person name="Kohn T."/>
            <person name="Peeters S.H."/>
            <person name="Heuer A."/>
            <person name="Rast P."/>
            <person name="Oberbeckmann S."/>
            <person name="Bunk B."/>
            <person name="Jeske O."/>
            <person name="Meyerdierks A."/>
            <person name="Storesund J.E."/>
            <person name="Kallscheuer N."/>
            <person name="Luecker S."/>
            <person name="Lage O.M."/>
            <person name="Pohl T."/>
            <person name="Merkel B.J."/>
            <person name="Hornburger P."/>
            <person name="Mueller R.-W."/>
            <person name="Bruemmer F."/>
            <person name="Labrenz M."/>
            <person name="Spormann A.M."/>
            <person name="Op den Camp H."/>
            <person name="Overmann J."/>
            <person name="Amann R."/>
            <person name="Jetten M.S.M."/>
            <person name="Mascher T."/>
            <person name="Medema M.H."/>
            <person name="Devos D.P."/>
            <person name="Kaster A.-K."/>
            <person name="Ovreas L."/>
            <person name="Rohde M."/>
            <person name="Galperin M.Y."/>
            <person name="Jogler C."/>
        </authorList>
    </citation>
    <scope>NUCLEOTIDE SEQUENCE [LARGE SCALE GENOMIC DNA]</scope>
    <source>
        <strain evidence="2 3">Pan161</strain>
    </source>
</reference>
<gene>
    <name evidence="2" type="ORF">Pan161_12640</name>
</gene>
<organism evidence="2 3">
    <name type="scientific">Gimesia algae</name>
    <dbReference type="NCBI Taxonomy" id="2527971"/>
    <lineage>
        <taxon>Bacteria</taxon>
        <taxon>Pseudomonadati</taxon>
        <taxon>Planctomycetota</taxon>
        <taxon>Planctomycetia</taxon>
        <taxon>Planctomycetales</taxon>
        <taxon>Planctomycetaceae</taxon>
        <taxon>Gimesia</taxon>
    </lineage>
</organism>
<keyword evidence="1" id="KW-0812">Transmembrane</keyword>
<keyword evidence="3" id="KW-1185">Reference proteome</keyword>
<keyword evidence="1" id="KW-1133">Transmembrane helix</keyword>
<evidence type="ECO:0000313" key="3">
    <source>
        <dbReference type="Proteomes" id="UP000316855"/>
    </source>
</evidence>
<protein>
    <submittedName>
        <fullName evidence="2">Uncharacterized protein</fullName>
    </submittedName>
</protein>
<name>A0A517V9E7_9PLAN</name>
<evidence type="ECO:0000313" key="2">
    <source>
        <dbReference type="EMBL" id="QDT89632.1"/>
    </source>
</evidence>
<sequence length="81" mass="8687">MEPMEFCVLAGLILVVIATPWMMVVFLRDMFRHNSRTGSGGGGGGGIIGAMLEMDRIVNPAGQHVQEAKEVKQEEEGIGGE</sequence>
<dbReference type="EMBL" id="CP036343">
    <property type="protein sequence ID" value="QDT89632.1"/>
    <property type="molecule type" value="Genomic_DNA"/>
</dbReference>
<dbReference type="Proteomes" id="UP000316855">
    <property type="component" value="Chromosome"/>
</dbReference>
<dbReference type="AlphaFoldDB" id="A0A517V9E7"/>
<dbReference type="RefSeq" id="WP_145225028.1">
    <property type="nucleotide sequence ID" value="NZ_CP036343.1"/>
</dbReference>
<feature type="transmembrane region" description="Helical" evidence="1">
    <location>
        <begin position="6"/>
        <end position="27"/>
    </location>
</feature>
<accession>A0A517V9E7</accession>